<evidence type="ECO:0000259" key="1">
    <source>
        <dbReference type="Pfam" id="PF17188"/>
    </source>
</evidence>
<protein>
    <recommendedName>
        <fullName evidence="1">MucB/RseB C-terminal domain-containing protein</fullName>
    </recommendedName>
</protein>
<proteinExistence type="predicted"/>
<evidence type="ECO:0000313" key="3">
    <source>
        <dbReference type="Proteomes" id="UP000287502"/>
    </source>
</evidence>
<dbReference type="InterPro" id="IPR033436">
    <property type="entry name" value="MucB/RseB_C"/>
</dbReference>
<dbReference type="KEGG" id="gtl:EP073_11060"/>
<gene>
    <name evidence="2" type="ORF">EP073_11060</name>
</gene>
<dbReference type="EMBL" id="CP035108">
    <property type="protein sequence ID" value="QAR33923.1"/>
    <property type="molecule type" value="Genomic_DNA"/>
</dbReference>
<feature type="domain" description="MucB/RseB C-terminal" evidence="1">
    <location>
        <begin position="155"/>
        <end position="231"/>
    </location>
</feature>
<keyword evidence="3" id="KW-1185">Reference proteome</keyword>
<accession>A0A3R5UVU1</accession>
<organism evidence="2 3">
    <name type="scientific">Geovibrio thiophilus</name>
    <dbReference type="NCBI Taxonomy" id="139438"/>
    <lineage>
        <taxon>Bacteria</taxon>
        <taxon>Pseudomonadati</taxon>
        <taxon>Deferribacterota</taxon>
        <taxon>Deferribacteres</taxon>
        <taxon>Deferribacterales</taxon>
        <taxon>Geovibrionaceae</taxon>
        <taxon>Geovibrio</taxon>
    </lineage>
</organism>
<dbReference type="Gene3D" id="2.50.20.10">
    <property type="entry name" value="Lipoprotein localisation LolA/LolB/LppX"/>
    <property type="match status" value="1"/>
</dbReference>
<dbReference type="OrthoDB" id="9792289at2"/>
<dbReference type="Proteomes" id="UP000287502">
    <property type="component" value="Chromosome"/>
</dbReference>
<dbReference type="InterPro" id="IPR038484">
    <property type="entry name" value="MucB/RseB_C_sf"/>
</dbReference>
<dbReference type="RefSeq" id="WP_128467208.1">
    <property type="nucleotide sequence ID" value="NZ_CP035108.1"/>
</dbReference>
<name>A0A3R5UVU1_9BACT</name>
<dbReference type="Pfam" id="PF17188">
    <property type="entry name" value="MucB_RseB_C"/>
    <property type="match status" value="1"/>
</dbReference>
<sequence>MTKLIFLLLLIPFVSYGGEVKVFFKIAVDERAYSTFLLENLGAGHSALHDLASRLKEKHLELDKVQKDFYNIKIDYGMKYNGHDVAQYDIVPILPDRFRHVLLVDEKWDQILRREVYDPDGKLIYAYSFEDRDGELKPAVEMPKPAVSAGRDEFPGFKPVFKKELKDGTIQTLYSDGLNKFSVFISKAEGEVKDSARILYGNYVYRKKVGETLYTVVGTIPFPQMEKVVARLAFKEEK</sequence>
<dbReference type="Gene3D" id="3.30.200.100">
    <property type="entry name" value="MucB/RseB, C-terminal domain"/>
    <property type="match status" value="1"/>
</dbReference>
<dbReference type="AlphaFoldDB" id="A0A3R5UVU1"/>
<evidence type="ECO:0000313" key="2">
    <source>
        <dbReference type="EMBL" id="QAR33923.1"/>
    </source>
</evidence>
<reference evidence="2 3" key="1">
    <citation type="submission" date="2019-01" db="EMBL/GenBank/DDBJ databases">
        <title>Geovibrio thiophilus DSM 11263, complete genome.</title>
        <authorList>
            <person name="Spring S."/>
            <person name="Bunk B."/>
            <person name="Sproer C."/>
        </authorList>
    </citation>
    <scope>NUCLEOTIDE SEQUENCE [LARGE SCALE GENOMIC DNA]</scope>
    <source>
        <strain evidence="2 3">DSM 11263</strain>
    </source>
</reference>